<keyword evidence="4" id="KW-1185">Reference proteome</keyword>
<dbReference type="SUPFAM" id="SSF53448">
    <property type="entry name" value="Nucleotide-diphospho-sugar transferases"/>
    <property type="match status" value="1"/>
</dbReference>
<dbReference type="PANTHER" id="PTHR22916:SF64">
    <property type="entry name" value="TRANSFERASE, PUTATIVE-RELATED"/>
    <property type="match status" value="1"/>
</dbReference>
<dbReference type="Pfam" id="PF00535">
    <property type="entry name" value="Glycos_transf_2"/>
    <property type="match status" value="1"/>
</dbReference>
<dbReference type="PANTHER" id="PTHR22916">
    <property type="entry name" value="GLYCOSYLTRANSFERASE"/>
    <property type="match status" value="1"/>
</dbReference>
<evidence type="ECO:0000256" key="1">
    <source>
        <dbReference type="SAM" id="Phobius"/>
    </source>
</evidence>
<dbReference type="GO" id="GO:0016758">
    <property type="term" value="F:hexosyltransferase activity"/>
    <property type="evidence" value="ECO:0007669"/>
    <property type="project" value="UniProtKB-ARBA"/>
</dbReference>
<keyword evidence="1" id="KW-0812">Transmembrane</keyword>
<reference evidence="4" key="1">
    <citation type="submission" date="2016-10" db="EMBL/GenBank/DDBJ databases">
        <authorList>
            <person name="Varghese N."/>
            <person name="Submissions S."/>
        </authorList>
    </citation>
    <scope>NUCLEOTIDE SEQUENCE [LARGE SCALE GENOMIC DNA]</scope>
    <source>
        <strain evidence="4">DSM 24499</strain>
    </source>
</reference>
<evidence type="ECO:0000313" key="3">
    <source>
        <dbReference type="EMBL" id="SFB92989.1"/>
    </source>
</evidence>
<keyword evidence="3" id="KW-0808">Transferase</keyword>
<protein>
    <submittedName>
        <fullName evidence="3">Glycosyltransferase, catalytic subunit of cellulose synthase and poly-beta-1,6-N-acetylglucosamine synthase</fullName>
    </submittedName>
</protein>
<feature type="domain" description="Glycosyltransferase 2-like" evidence="2">
    <location>
        <begin position="6"/>
        <end position="116"/>
    </location>
</feature>
<dbReference type="Proteomes" id="UP000199438">
    <property type="component" value="Unassembled WGS sequence"/>
</dbReference>
<dbReference type="InterPro" id="IPR001173">
    <property type="entry name" value="Glyco_trans_2-like"/>
</dbReference>
<dbReference type="OrthoDB" id="9813550at2"/>
<feature type="transmembrane region" description="Helical" evidence="1">
    <location>
        <begin position="265"/>
        <end position="283"/>
    </location>
</feature>
<proteinExistence type="predicted"/>
<name>A0A1I1F0M3_9FLAO</name>
<evidence type="ECO:0000313" key="4">
    <source>
        <dbReference type="Proteomes" id="UP000199438"/>
    </source>
</evidence>
<dbReference type="Gene3D" id="3.90.550.10">
    <property type="entry name" value="Spore Coat Polysaccharide Biosynthesis Protein SpsA, Chain A"/>
    <property type="match status" value="1"/>
</dbReference>
<feature type="transmembrane region" description="Helical" evidence="1">
    <location>
        <begin position="240"/>
        <end position="259"/>
    </location>
</feature>
<evidence type="ECO:0000259" key="2">
    <source>
        <dbReference type="Pfam" id="PF00535"/>
    </source>
</evidence>
<sequence>MNREYSFIVPVYNRPEETRELLQSMAALKFDRGFEVVIVEDGSSRTSEEVIKEFKDHLDISYYFKDNSGPGKSRNFGMQRAKGNYFLILDSDVILPEDYLQQVDKGLNENYCDCFGGPDGAHKTFSDIQKAIDFSMTSFLTTGGIRGGKKAVNKFQPRSFNMGLSKEAFLATEGFGSIHPGEDPDLSLRLEKQNFKTCLIPKAVVFHKRRIDWEKFYNQVHKFGLTRPILNKWHKGSAKITYWFPSIFIVGFVISVLAIRLGVWWMLGLYVLYFTVLFFLASLKTKSFKIGFLAILATVIQFFGYGYGFLRSSWSMLIIKANPEEAYPGLFFKDA</sequence>
<dbReference type="AlphaFoldDB" id="A0A1I1F0M3"/>
<dbReference type="EMBL" id="FOKV01000001">
    <property type="protein sequence ID" value="SFB92989.1"/>
    <property type="molecule type" value="Genomic_DNA"/>
</dbReference>
<gene>
    <name evidence="3" type="ORF">SAMN04487907_1011223</name>
</gene>
<accession>A0A1I1F0M3</accession>
<keyword evidence="1" id="KW-0472">Membrane</keyword>
<organism evidence="3 4">
    <name type="scientific">Zunongwangia mangrovi</name>
    <dbReference type="NCBI Taxonomy" id="1334022"/>
    <lineage>
        <taxon>Bacteria</taxon>
        <taxon>Pseudomonadati</taxon>
        <taxon>Bacteroidota</taxon>
        <taxon>Flavobacteriia</taxon>
        <taxon>Flavobacteriales</taxon>
        <taxon>Flavobacteriaceae</taxon>
        <taxon>Zunongwangia</taxon>
    </lineage>
</organism>
<dbReference type="InterPro" id="IPR029044">
    <property type="entry name" value="Nucleotide-diphossugar_trans"/>
</dbReference>
<keyword evidence="1" id="KW-1133">Transmembrane helix</keyword>
<feature type="transmembrane region" description="Helical" evidence="1">
    <location>
        <begin position="290"/>
        <end position="310"/>
    </location>
</feature>
<dbReference type="RefSeq" id="WP_092540470.1">
    <property type="nucleotide sequence ID" value="NZ_FOKV01000001.1"/>
</dbReference>
<dbReference type="STRING" id="1334022.SAMN04487907_1011223"/>